<protein>
    <submittedName>
        <fullName evidence="2">Arginine utilization protein RocB</fullName>
    </submittedName>
    <submittedName>
        <fullName evidence="1">Peptidase M20</fullName>
    </submittedName>
</protein>
<keyword evidence="4" id="KW-1185">Reference proteome</keyword>
<dbReference type="RefSeq" id="WP_039697115.1">
    <property type="nucleotide sequence ID" value="NZ_AUZH01000026.1"/>
</dbReference>
<sequence length="540" mass="61937">MKFETIEAYSLPERIEAIAKYLVSILSVNGTEGEVKLADAIYDLLQSAPYFKAHPEDLWQQVLEDDSLRRKNNFALLKKTGTTKTVILHSHMDTVGIEDYGPLKTIANDPDALLDFFKDYDDDPVVQEHAKSGDWLFGRGILDMKSGDAVNIATLLYYMEHMDELPCNLLVMTNCVEENDHTGAIQASSELLRLRKAGYDFKVAINTDFISPSYDGDDKKYIYTGAAGKMLTCFYIKGRETHVGSCLMGIDATMISSAINLKINTNLDLVEKIDNEDILPSSVLLQRDCKDFYNVQTNKRANLYFNTFLYEKSADTILHTLMEASREAVHEVSRHYKERFKIYSERSHIHSQISHDITVMTFSQYLDVLEKKGFDSQALIREFFETIGDFDKREVGFDLIDYLEEKTQSDEAKVVVFLAPPFCPHNYTDKDSDVDQALEKMMAEFPEEHFVKRRFFPFLSDSSYLAMRESPEDIEKLKANFPLMDAIYPLPVDTIRKLDIPALDLGVYGIGAHTWKERLYKPYSYHTLPKVIRSFIKHLS</sequence>
<reference evidence="1 3" key="1">
    <citation type="journal article" date="2014" name="Genome Announc.">
        <title>Draft Genome Sequences of Streptococcus bovis Strains ATCC 33317 and JB1.</title>
        <authorList>
            <person name="Benahmed F.H."/>
            <person name="Gopinath G.R."/>
            <person name="Harbottle H."/>
            <person name="Cotta M.A."/>
            <person name="Luo Y."/>
            <person name="Henderson C."/>
            <person name="Teri P."/>
            <person name="Soppet D."/>
            <person name="Rasmussen M."/>
            <person name="Whitehead T.R."/>
            <person name="Davidson M."/>
        </authorList>
    </citation>
    <scope>NUCLEOTIDE SEQUENCE [LARGE SCALE GENOMIC DNA]</scope>
    <source>
        <strain evidence="1 3">JB1</strain>
    </source>
</reference>
<dbReference type="Proteomes" id="UP000029382">
    <property type="component" value="Unassembled WGS sequence"/>
</dbReference>
<evidence type="ECO:0000313" key="4">
    <source>
        <dbReference type="Proteomes" id="UP000182793"/>
    </source>
</evidence>
<dbReference type="Proteomes" id="UP000182793">
    <property type="component" value="Unassembled WGS sequence"/>
</dbReference>
<evidence type="ECO:0000313" key="3">
    <source>
        <dbReference type="Proteomes" id="UP000029382"/>
    </source>
</evidence>
<dbReference type="EMBL" id="AUZH01000026">
    <property type="protein sequence ID" value="KFN87484.1"/>
    <property type="molecule type" value="Genomic_DNA"/>
</dbReference>
<dbReference type="EMBL" id="FOTG01000003">
    <property type="protein sequence ID" value="SFL14139.1"/>
    <property type="molecule type" value="Genomic_DNA"/>
</dbReference>
<comment type="caution">
    <text evidence="1">The sequence shown here is derived from an EMBL/GenBank/DDBJ whole genome shotgun (WGS) entry which is preliminary data.</text>
</comment>
<accession>A0A091BRZ0</accession>
<evidence type="ECO:0000313" key="2">
    <source>
        <dbReference type="EMBL" id="SFL14139.1"/>
    </source>
</evidence>
<reference evidence="2 4" key="2">
    <citation type="submission" date="2016-10" db="EMBL/GenBank/DDBJ databases">
        <authorList>
            <person name="Varghese N."/>
            <person name="Submissions S."/>
        </authorList>
    </citation>
    <scope>NUCLEOTIDE SEQUENCE [LARGE SCALE GENOMIC DNA]</scope>
    <source>
        <strain evidence="2 4">JB1</strain>
    </source>
</reference>
<dbReference type="InterPro" id="IPR012166">
    <property type="entry name" value="Uncharacterised_RocB"/>
</dbReference>
<organism evidence="1 3">
    <name type="scientific">Streptococcus equinus JB1</name>
    <dbReference type="NCBI Taxonomy" id="1294274"/>
    <lineage>
        <taxon>Bacteria</taxon>
        <taxon>Bacillati</taxon>
        <taxon>Bacillota</taxon>
        <taxon>Bacilli</taxon>
        <taxon>Lactobacillales</taxon>
        <taxon>Streptococcaceae</taxon>
        <taxon>Streptococcus</taxon>
    </lineage>
</organism>
<dbReference type="SUPFAM" id="SSF53187">
    <property type="entry name" value="Zn-dependent exopeptidases"/>
    <property type="match status" value="1"/>
</dbReference>
<evidence type="ECO:0000313" key="1">
    <source>
        <dbReference type="EMBL" id="KFN87484.1"/>
    </source>
</evidence>
<dbReference type="Gene3D" id="3.40.630.10">
    <property type="entry name" value="Zn peptidases"/>
    <property type="match status" value="1"/>
</dbReference>
<proteinExistence type="predicted"/>
<dbReference type="PANTHER" id="PTHR43808:SF27">
    <property type="entry name" value="PROTEIN ROCB"/>
    <property type="match status" value="1"/>
</dbReference>
<dbReference type="InterPro" id="IPR050072">
    <property type="entry name" value="Peptidase_M20A"/>
</dbReference>
<dbReference type="AlphaFoldDB" id="A0A091BRZ0"/>
<dbReference type="PIRSF" id="PIRSF010386">
    <property type="entry name" value="RocB"/>
    <property type="match status" value="1"/>
</dbReference>
<gene>
    <name evidence="1" type="ORF">H702_07745</name>
    <name evidence="2" type="ORF">SAMN02910290_00579</name>
</gene>
<dbReference type="PANTHER" id="PTHR43808">
    <property type="entry name" value="ACETYLORNITHINE DEACETYLASE"/>
    <property type="match status" value="1"/>
</dbReference>
<name>A0A091BRZ0_STREI</name>